<organism evidence="2">
    <name type="scientific">Spodoptera frugiperda</name>
    <name type="common">Fall armyworm</name>
    <dbReference type="NCBI Taxonomy" id="7108"/>
    <lineage>
        <taxon>Eukaryota</taxon>
        <taxon>Metazoa</taxon>
        <taxon>Ecdysozoa</taxon>
        <taxon>Arthropoda</taxon>
        <taxon>Hexapoda</taxon>
        <taxon>Insecta</taxon>
        <taxon>Pterygota</taxon>
        <taxon>Neoptera</taxon>
        <taxon>Endopterygota</taxon>
        <taxon>Lepidoptera</taxon>
        <taxon>Glossata</taxon>
        <taxon>Ditrysia</taxon>
        <taxon>Noctuoidea</taxon>
        <taxon>Noctuidae</taxon>
        <taxon>Amphipyrinae</taxon>
        <taxon>Spodoptera</taxon>
    </lineage>
</organism>
<reference evidence="2" key="1">
    <citation type="submission" date="2016-07" db="EMBL/GenBank/DDBJ databases">
        <authorList>
            <person name="Bretaudeau A."/>
        </authorList>
    </citation>
    <scope>NUCLEOTIDE SEQUENCE</scope>
    <source>
        <strain evidence="2">Rice</strain>
        <tissue evidence="2">Whole body</tissue>
    </source>
</reference>
<accession>A0A2H1V589</accession>
<feature type="region of interest" description="Disordered" evidence="1">
    <location>
        <begin position="11"/>
        <end position="34"/>
    </location>
</feature>
<name>A0A2H1V589_SPOFR</name>
<proteinExistence type="predicted"/>
<evidence type="ECO:0000313" key="2">
    <source>
        <dbReference type="EMBL" id="SOQ36015.1"/>
    </source>
</evidence>
<dbReference type="AlphaFoldDB" id="A0A2H1V589"/>
<sequence>MYVKYLPAVATAQRPETRSRAPPETNPDIEPSFSRPCGLMDKASDFGSEDCSFFFRYNHPITSPALGEVRESVRLLLTKNHPVPTPAFRAGAPNHMKQATRWTLWRPIGYIGSVMFT</sequence>
<gene>
    <name evidence="2" type="ORF">SFRICE_024292</name>
</gene>
<evidence type="ECO:0000256" key="1">
    <source>
        <dbReference type="SAM" id="MobiDB-lite"/>
    </source>
</evidence>
<dbReference type="EMBL" id="ODYU01000753">
    <property type="protein sequence ID" value="SOQ36015.1"/>
    <property type="molecule type" value="Genomic_DNA"/>
</dbReference>
<protein>
    <submittedName>
        <fullName evidence="2">SFRICE_024292</fullName>
    </submittedName>
</protein>